<reference evidence="2 3" key="1">
    <citation type="submission" date="2024-01" db="EMBL/GenBank/DDBJ databases">
        <title>The genomes of 5 underutilized Papilionoideae crops provide insights into root nodulation and disease resistanc.</title>
        <authorList>
            <person name="Jiang F."/>
        </authorList>
    </citation>
    <scope>NUCLEOTIDE SEQUENCE [LARGE SCALE GENOMIC DNA]</scope>
    <source>
        <strain evidence="2">JINMINGXINNONG_FW02</strain>
        <tissue evidence="2">Leaves</tissue>
    </source>
</reference>
<protein>
    <submittedName>
        <fullName evidence="2">Uncharacterized protein</fullName>
    </submittedName>
</protein>
<feature type="transmembrane region" description="Helical" evidence="1">
    <location>
        <begin position="6"/>
        <end position="27"/>
    </location>
</feature>
<sequence length="96" mass="10935">MLKAMLLILFFAIYIFPLLRSYLLVILSDKLGMKDISEAPEFRGKFCQCGLSGVLGAGIKAVVHWGSHKPDNCKATEHKAKRTRAWEMFICRYGRK</sequence>
<name>A0AAN9QHG3_PHACN</name>
<gene>
    <name evidence="2" type="ORF">VNO80_28345</name>
</gene>
<evidence type="ECO:0000256" key="1">
    <source>
        <dbReference type="SAM" id="Phobius"/>
    </source>
</evidence>
<keyword evidence="1" id="KW-1133">Transmembrane helix</keyword>
<dbReference type="Proteomes" id="UP001374584">
    <property type="component" value="Unassembled WGS sequence"/>
</dbReference>
<evidence type="ECO:0000313" key="3">
    <source>
        <dbReference type="Proteomes" id="UP001374584"/>
    </source>
</evidence>
<dbReference type="EMBL" id="JAYMYR010000011">
    <property type="protein sequence ID" value="KAK7331608.1"/>
    <property type="molecule type" value="Genomic_DNA"/>
</dbReference>
<organism evidence="2 3">
    <name type="scientific">Phaseolus coccineus</name>
    <name type="common">Scarlet runner bean</name>
    <name type="synonym">Phaseolus multiflorus</name>
    <dbReference type="NCBI Taxonomy" id="3886"/>
    <lineage>
        <taxon>Eukaryota</taxon>
        <taxon>Viridiplantae</taxon>
        <taxon>Streptophyta</taxon>
        <taxon>Embryophyta</taxon>
        <taxon>Tracheophyta</taxon>
        <taxon>Spermatophyta</taxon>
        <taxon>Magnoliopsida</taxon>
        <taxon>eudicotyledons</taxon>
        <taxon>Gunneridae</taxon>
        <taxon>Pentapetalae</taxon>
        <taxon>rosids</taxon>
        <taxon>fabids</taxon>
        <taxon>Fabales</taxon>
        <taxon>Fabaceae</taxon>
        <taxon>Papilionoideae</taxon>
        <taxon>50 kb inversion clade</taxon>
        <taxon>NPAAA clade</taxon>
        <taxon>indigoferoid/millettioid clade</taxon>
        <taxon>Phaseoleae</taxon>
        <taxon>Phaseolus</taxon>
    </lineage>
</organism>
<evidence type="ECO:0000313" key="2">
    <source>
        <dbReference type="EMBL" id="KAK7331608.1"/>
    </source>
</evidence>
<comment type="caution">
    <text evidence="2">The sequence shown here is derived from an EMBL/GenBank/DDBJ whole genome shotgun (WGS) entry which is preliminary data.</text>
</comment>
<dbReference type="AlphaFoldDB" id="A0AAN9QHG3"/>
<proteinExistence type="predicted"/>
<keyword evidence="1" id="KW-0812">Transmembrane</keyword>
<keyword evidence="3" id="KW-1185">Reference proteome</keyword>
<accession>A0AAN9QHG3</accession>
<keyword evidence="1" id="KW-0472">Membrane</keyword>